<protein>
    <submittedName>
        <fullName evidence="4">Hemolysin, chromosomal</fullName>
    </submittedName>
</protein>
<sequence>MQLSGEFTHPENYLKFIDLYKGWAANNERAQNPLTFAEPFAETLLDFLNLVTGEDLSLEDKKSPYKLNPFDLADTTATGALPIVNGIINPNDLIVKTQGASEDFKQWILADAVEWEEDFTGQYSGQSLLIFGGAASDTLSGNNTSDFIWGGKGNDRLFGSPGSDTISGGEGHYQDSIEGGGGSDLLEGGDGPDHLTAARATTCCTRATLTL</sequence>
<dbReference type="SUPFAM" id="SSF51120">
    <property type="entry name" value="beta-Roll"/>
    <property type="match status" value="1"/>
</dbReference>
<dbReference type="InterPro" id="IPR050557">
    <property type="entry name" value="RTX_toxin/Mannuronan_C5-epim"/>
</dbReference>
<gene>
    <name evidence="4" type="primary">hlyA_10</name>
    <name evidence="4" type="ORF">TRN7648_02783</name>
</gene>
<organism evidence="4 5">
    <name type="scientific">Tropicibacter naphthalenivorans</name>
    <dbReference type="NCBI Taxonomy" id="441103"/>
    <lineage>
        <taxon>Bacteria</taxon>
        <taxon>Pseudomonadati</taxon>
        <taxon>Pseudomonadota</taxon>
        <taxon>Alphaproteobacteria</taxon>
        <taxon>Rhodobacterales</taxon>
        <taxon>Roseobacteraceae</taxon>
        <taxon>Tropicibacter</taxon>
    </lineage>
</organism>
<evidence type="ECO:0000256" key="3">
    <source>
        <dbReference type="SAM" id="MobiDB-lite"/>
    </source>
</evidence>
<name>A0A0P1GEH8_9RHOB</name>
<dbReference type="AlphaFoldDB" id="A0A0P1GEH8"/>
<dbReference type="PANTHER" id="PTHR38340">
    <property type="entry name" value="S-LAYER PROTEIN"/>
    <property type="match status" value="1"/>
</dbReference>
<dbReference type="EMBL" id="CYSE01000005">
    <property type="protein sequence ID" value="CUH80063.1"/>
    <property type="molecule type" value="Genomic_DNA"/>
</dbReference>
<dbReference type="PRINTS" id="PR00313">
    <property type="entry name" value="CABNDNGRPT"/>
</dbReference>
<dbReference type="InterPro" id="IPR001343">
    <property type="entry name" value="Hemolysn_Ca-bd"/>
</dbReference>
<dbReference type="GO" id="GO:0005509">
    <property type="term" value="F:calcium ion binding"/>
    <property type="evidence" value="ECO:0007669"/>
    <property type="project" value="InterPro"/>
</dbReference>
<proteinExistence type="predicted"/>
<keyword evidence="5" id="KW-1185">Reference proteome</keyword>
<evidence type="ECO:0000256" key="1">
    <source>
        <dbReference type="ARBA" id="ARBA00004613"/>
    </source>
</evidence>
<evidence type="ECO:0000313" key="5">
    <source>
        <dbReference type="Proteomes" id="UP000054935"/>
    </source>
</evidence>
<dbReference type="STRING" id="441103.TRN7648_02783"/>
<dbReference type="Proteomes" id="UP000054935">
    <property type="component" value="Unassembled WGS sequence"/>
</dbReference>
<dbReference type="GO" id="GO:0005576">
    <property type="term" value="C:extracellular region"/>
    <property type="evidence" value="ECO:0007669"/>
    <property type="project" value="UniProtKB-SubCell"/>
</dbReference>
<comment type="subcellular location">
    <subcellularLocation>
        <location evidence="1">Secreted</location>
    </subcellularLocation>
</comment>
<dbReference type="Gene3D" id="2.150.10.10">
    <property type="entry name" value="Serralysin-like metalloprotease, C-terminal"/>
    <property type="match status" value="1"/>
</dbReference>
<evidence type="ECO:0000256" key="2">
    <source>
        <dbReference type="ARBA" id="ARBA00022525"/>
    </source>
</evidence>
<dbReference type="PANTHER" id="PTHR38340:SF1">
    <property type="entry name" value="S-LAYER PROTEIN"/>
    <property type="match status" value="1"/>
</dbReference>
<feature type="region of interest" description="Disordered" evidence="3">
    <location>
        <begin position="160"/>
        <end position="192"/>
    </location>
</feature>
<keyword evidence="2" id="KW-0964">Secreted</keyword>
<dbReference type="Pfam" id="PF00353">
    <property type="entry name" value="HemolysinCabind"/>
    <property type="match status" value="1"/>
</dbReference>
<accession>A0A0P1GEH8</accession>
<dbReference type="InterPro" id="IPR011049">
    <property type="entry name" value="Serralysin-like_metalloprot_C"/>
</dbReference>
<reference evidence="4 5" key="1">
    <citation type="submission" date="2015-09" db="EMBL/GenBank/DDBJ databases">
        <authorList>
            <consortium name="Swine Surveillance"/>
        </authorList>
    </citation>
    <scope>NUCLEOTIDE SEQUENCE [LARGE SCALE GENOMIC DNA]</scope>
    <source>
        <strain evidence="4 5">CECT 7648</strain>
    </source>
</reference>
<evidence type="ECO:0000313" key="4">
    <source>
        <dbReference type="EMBL" id="CUH80063.1"/>
    </source>
</evidence>